<organism evidence="2">
    <name type="scientific">viral metagenome</name>
    <dbReference type="NCBI Taxonomy" id="1070528"/>
    <lineage>
        <taxon>unclassified sequences</taxon>
        <taxon>metagenomes</taxon>
        <taxon>organismal metagenomes</taxon>
    </lineage>
</organism>
<evidence type="ECO:0000313" key="2">
    <source>
        <dbReference type="EMBL" id="QJA60408.1"/>
    </source>
</evidence>
<proteinExistence type="predicted"/>
<dbReference type="AlphaFoldDB" id="A0A6M3IT32"/>
<protein>
    <submittedName>
        <fullName evidence="2">Uncharacterized protein</fullName>
    </submittedName>
</protein>
<reference evidence="2" key="1">
    <citation type="submission" date="2020-03" db="EMBL/GenBank/DDBJ databases">
        <title>The deep terrestrial virosphere.</title>
        <authorList>
            <person name="Holmfeldt K."/>
            <person name="Nilsson E."/>
            <person name="Simone D."/>
            <person name="Lopez-Fernandez M."/>
            <person name="Wu X."/>
            <person name="de Brujin I."/>
            <person name="Lundin D."/>
            <person name="Andersson A."/>
            <person name="Bertilsson S."/>
            <person name="Dopson M."/>
        </authorList>
    </citation>
    <scope>NUCLEOTIDE SEQUENCE</scope>
    <source>
        <strain evidence="2">MM415B01121</strain>
    </source>
</reference>
<accession>A0A6M3IT32</accession>
<name>A0A6M3IT32_9ZZZZ</name>
<feature type="coiled-coil region" evidence="1">
    <location>
        <begin position="84"/>
        <end position="111"/>
    </location>
</feature>
<sequence length="133" mass="14960">MTENNNERWAVVELMGHAQTAGIIRTSDLGGLLRVDVPIDDGFRTEYYGEGAVYAIRIVSEEIARAHVLPDREISSFNAPIVPRAQYEEALRKSRDRISDLANQVHVLQNRLTQVNSLPAPPEEEGPFDDEPY</sequence>
<dbReference type="EMBL" id="MT141407">
    <property type="protein sequence ID" value="QJA60408.1"/>
    <property type="molecule type" value="Genomic_DNA"/>
</dbReference>
<evidence type="ECO:0000256" key="1">
    <source>
        <dbReference type="SAM" id="Coils"/>
    </source>
</evidence>
<keyword evidence="1" id="KW-0175">Coiled coil</keyword>
<gene>
    <name evidence="2" type="ORF">MM415B01121_0026</name>
</gene>